<dbReference type="AlphaFoldDB" id="A0A4Q2D281"/>
<sequence>MPPHPLHSFEVTQTWGTQVKNAILADTPVTLASIPSTCQADLSSVARVFSRTYSNRAVVPWLWEDVEEMLTSFRIPEGDWNAFLERYFEDSLLCPKSLLQVFNTPTLFCDTLGNIVLWYIPGAFGADHQTQATRAAYPDTQRFPNSILDINQEDGVLQKAGSTDVLHGEEGRLMLSHLRNTNRILASWLSLVHPTLFAQQMKLHQALYSEDCKHMLRNPGFIYPSYTNWTSPFPGFMLSGNQLLSFRKDEANIHTFHALLAFGTHSGGRVKIPSLRAAFDFEPGCAIFFPAAAMRYSVEAAPSGQRVVMRTYCDTKLGWKAMGHKYALGLRRPTLDFIEKQLTPRRLIPFVEQNELHMSNSHSIDNPDYVRYY</sequence>
<keyword evidence="2" id="KW-1185">Reference proteome</keyword>
<protein>
    <submittedName>
        <fullName evidence="1">Uncharacterized protein</fullName>
    </submittedName>
</protein>
<name>A0A4Q2D281_9AGAR</name>
<dbReference type="OrthoDB" id="3075162at2759"/>
<dbReference type="Gene3D" id="3.60.130.30">
    <property type="match status" value="1"/>
</dbReference>
<organism evidence="1 2">
    <name type="scientific">Candolleomyces aberdarensis</name>
    <dbReference type="NCBI Taxonomy" id="2316362"/>
    <lineage>
        <taxon>Eukaryota</taxon>
        <taxon>Fungi</taxon>
        <taxon>Dikarya</taxon>
        <taxon>Basidiomycota</taxon>
        <taxon>Agaricomycotina</taxon>
        <taxon>Agaricomycetes</taxon>
        <taxon>Agaricomycetidae</taxon>
        <taxon>Agaricales</taxon>
        <taxon>Agaricineae</taxon>
        <taxon>Psathyrellaceae</taxon>
        <taxon>Candolleomyces</taxon>
    </lineage>
</organism>
<reference evidence="1 2" key="1">
    <citation type="submission" date="2019-01" db="EMBL/GenBank/DDBJ databases">
        <title>Draft genome sequence of Psathyrella aberdarensis IHI B618.</title>
        <authorList>
            <person name="Buettner E."/>
            <person name="Kellner H."/>
        </authorList>
    </citation>
    <scope>NUCLEOTIDE SEQUENCE [LARGE SCALE GENOMIC DNA]</scope>
    <source>
        <strain evidence="1 2">IHI B618</strain>
    </source>
</reference>
<evidence type="ECO:0000313" key="1">
    <source>
        <dbReference type="EMBL" id="RXW12566.1"/>
    </source>
</evidence>
<evidence type="ECO:0000313" key="2">
    <source>
        <dbReference type="Proteomes" id="UP000290288"/>
    </source>
</evidence>
<accession>A0A4Q2D281</accession>
<dbReference type="Proteomes" id="UP000290288">
    <property type="component" value="Unassembled WGS sequence"/>
</dbReference>
<proteinExistence type="predicted"/>
<dbReference type="EMBL" id="SDEE01001198">
    <property type="protein sequence ID" value="RXW12566.1"/>
    <property type="molecule type" value="Genomic_DNA"/>
</dbReference>
<comment type="caution">
    <text evidence="1">The sequence shown here is derived from an EMBL/GenBank/DDBJ whole genome shotgun (WGS) entry which is preliminary data.</text>
</comment>
<gene>
    <name evidence="1" type="ORF">EST38_g13288</name>
</gene>